<comment type="caution">
    <text evidence="3">The sequence shown here is derived from an EMBL/GenBank/DDBJ whole genome shotgun (WGS) entry which is preliminary data.</text>
</comment>
<proteinExistence type="predicted"/>
<sequence>MNFLAVSLVTIFAAAALPASAAPLSTPFQPETGGLVVKIGGCHDDVRDTYIPEIGRRAPHYHDRDSCRPVLVGGRQQPSRRSADCHRDVRTHRVDGIVLRHRHVGDDCRVREVRRANDFSPN</sequence>
<reference evidence="3 4" key="1">
    <citation type="submission" date="2020-08" db="EMBL/GenBank/DDBJ databases">
        <title>Genomic Encyclopedia of Type Strains, Phase IV (KMG-IV): sequencing the most valuable type-strain genomes for metagenomic binning, comparative biology and taxonomic classification.</title>
        <authorList>
            <person name="Goeker M."/>
        </authorList>
    </citation>
    <scope>NUCLEOTIDE SEQUENCE [LARGE SCALE GENOMIC DNA]</scope>
    <source>
        <strain evidence="3 4">DSM 7051</strain>
    </source>
</reference>
<evidence type="ECO:0000256" key="2">
    <source>
        <dbReference type="SAM" id="SignalP"/>
    </source>
</evidence>
<feature type="chain" id="PRO_5031162860" evidence="2">
    <location>
        <begin position="22"/>
        <end position="122"/>
    </location>
</feature>
<protein>
    <submittedName>
        <fullName evidence="3">Uncharacterized protein</fullName>
    </submittedName>
</protein>
<keyword evidence="4" id="KW-1185">Reference proteome</keyword>
<evidence type="ECO:0000313" key="3">
    <source>
        <dbReference type="EMBL" id="MBB6354971.1"/>
    </source>
</evidence>
<gene>
    <name evidence="3" type="ORF">GGR00_002767</name>
</gene>
<dbReference type="AlphaFoldDB" id="A0A7X0F8A0"/>
<organism evidence="3 4">
    <name type="scientific">Aminobacter aganoensis</name>
    <dbReference type="NCBI Taxonomy" id="83264"/>
    <lineage>
        <taxon>Bacteria</taxon>
        <taxon>Pseudomonadati</taxon>
        <taxon>Pseudomonadota</taxon>
        <taxon>Alphaproteobacteria</taxon>
        <taxon>Hyphomicrobiales</taxon>
        <taxon>Phyllobacteriaceae</taxon>
        <taxon>Aminobacter</taxon>
    </lineage>
</organism>
<dbReference type="RefSeq" id="WP_055970432.1">
    <property type="nucleotide sequence ID" value="NZ_BAABEG010000001.1"/>
</dbReference>
<name>A0A7X0F8A0_9HYPH</name>
<dbReference type="Proteomes" id="UP000536262">
    <property type="component" value="Unassembled WGS sequence"/>
</dbReference>
<accession>A0A7X0F8A0</accession>
<dbReference type="EMBL" id="JACHOU010000005">
    <property type="protein sequence ID" value="MBB6354971.1"/>
    <property type="molecule type" value="Genomic_DNA"/>
</dbReference>
<evidence type="ECO:0000313" key="4">
    <source>
        <dbReference type="Proteomes" id="UP000536262"/>
    </source>
</evidence>
<keyword evidence="2" id="KW-0732">Signal</keyword>
<feature type="signal peptide" evidence="2">
    <location>
        <begin position="1"/>
        <end position="21"/>
    </location>
</feature>
<evidence type="ECO:0000256" key="1">
    <source>
        <dbReference type="SAM" id="MobiDB-lite"/>
    </source>
</evidence>
<feature type="region of interest" description="Disordered" evidence="1">
    <location>
        <begin position="65"/>
        <end position="87"/>
    </location>
</feature>